<organism evidence="1 2">
    <name type="scientific">Saltatorellus ferox</name>
    <dbReference type="NCBI Taxonomy" id="2528018"/>
    <lineage>
        <taxon>Bacteria</taxon>
        <taxon>Pseudomonadati</taxon>
        <taxon>Planctomycetota</taxon>
        <taxon>Planctomycetia</taxon>
        <taxon>Planctomycetia incertae sedis</taxon>
        <taxon>Saltatorellus</taxon>
    </lineage>
</organism>
<dbReference type="Gene3D" id="1.10.3680.10">
    <property type="entry name" value="TerB-like"/>
    <property type="match status" value="1"/>
</dbReference>
<dbReference type="RefSeq" id="WP_145195379.1">
    <property type="nucleotide sequence ID" value="NZ_CP036434.1"/>
</dbReference>
<reference evidence="1 2" key="1">
    <citation type="submission" date="2019-02" db="EMBL/GenBank/DDBJ databases">
        <title>Deep-cultivation of Planctomycetes and their phenomic and genomic characterization uncovers novel biology.</title>
        <authorList>
            <person name="Wiegand S."/>
            <person name="Jogler M."/>
            <person name="Boedeker C."/>
            <person name="Pinto D."/>
            <person name="Vollmers J."/>
            <person name="Rivas-Marin E."/>
            <person name="Kohn T."/>
            <person name="Peeters S.H."/>
            <person name="Heuer A."/>
            <person name="Rast P."/>
            <person name="Oberbeckmann S."/>
            <person name="Bunk B."/>
            <person name="Jeske O."/>
            <person name="Meyerdierks A."/>
            <person name="Storesund J.E."/>
            <person name="Kallscheuer N."/>
            <person name="Luecker S."/>
            <person name="Lage O.M."/>
            <person name="Pohl T."/>
            <person name="Merkel B.J."/>
            <person name="Hornburger P."/>
            <person name="Mueller R.-W."/>
            <person name="Bruemmer F."/>
            <person name="Labrenz M."/>
            <person name="Spormann A.M."/>
            <person name="Op den Camp H."/>
            <person name="Overmann J."/>
            <person name="Amann R."/>
            <person name="Jetten M.S.M."/>
            <person name="Mascher T."/>
            <person name="Medema M.H."/>
            <person name="Devos D.P."/>
            <person name="Kaster A.-K."/>
            <person name="Ovreas L."/>
            <person name="Rohde M."/>
            <person name="Galperin M.Y."/>
            <person name="Jogler C."/>
        </authorList>
    </citation>
    <scope>NUCLEOTIDE SEQUENCE [LARGE SCALE GENOMIC DNA]</scope>
    <source>
        <strain evidence="1 2">Poly30</strain>
    </source>
</reference>
<evidence type="ECO:0000313" key="1">
    <source>
        <dbReference type="EMBL" id="QDV05779.1"/>
    </source>
</evidence>
<accession>A0A518ENW9</accession>
<dbReference type="EMBL" id="CP036434">
    <property type="protein sequence ID" value="QDV05779.1"/>
    <property type="molecule type" value="Genomic_DNA"/>
</dbReference>
<protein>
    <recommendedName>
        <fullName evidence="3">Tellurite resistance protein TerB</fullName>
    </recommendedName>
</protein>
<dbReference type="AlphaFoldDB" id="A0A518ENW9"/>
<evidence type="ECO:0000313" key="2">
    <source>
        <dbReference type="Proteomes" id="UP000320390"/>
    </source>
</evidence>
<dbReference type="Proteomes" id="UP000320390">
    <property type="component" value="Chromosome"/>
</dbReference>
<dbReference type="InterPro" id="IPR029024">
    <property type="entry name" value="TerB-like"/>
</dbReference>
<name>A0A518ENW9_9BACT</name>
<proteinExistence type="predicted"/>
<keyword evidence="2" id="KW-1185">Reference proteome</keyword>
<dbReference type="SUPFAM" id="SSF158682">
    <property type="entry name" value="TerB-like"/>
    <property type="match status" value="1"/>
</dbReference>
<dbReference type="CDD" id="cd07177">
    <property type="entry name" value="terB_like"/>
    <property type="match status" value="1"/>
</dbReference>
<gene>
    <name evidence="1" type="ORF">Poly30_12810</name>
</gene>
<sequence length="314" mass="33376">MTTATYSSLEPLISSKEVRGTSVSVVFTCPETGVEVPSTGSLKRSSTVKSQATRSVKKNLWSSLRRSVTSAVADALGNGAAGRIARDVANSSMAQAEQKTAFSKEEVQEGVVGAFTAVQAKFKHNPSTGAWTAIKKPANGFEKRLAEAPVTERFDQGVLARALVELSAADGEISADEVAFIADFIDPELGTVEDFARRDKLTPAELSETSEAVRGSIMMLAWACAMSDEELADAEVARLEELSTGFGLSAEQSSAVRNEAQQFLFEQALGGVYAGGQRNDEAFQAAKEAAGKMGIDEERVTQMDASYRKLAGIV</sequence>
<evidence type="ECO:0008006" key="3">
    <source>
        <dbReference type="Google" id="ProtNLM"/>
    </source>
</evidence>
<dbReference type="OrthoDB" id="1490519at2"/>